<dbReference type="PANTHER" id="PTHR42760">
    <property type="entry name" value="SHORT-CHAIN DEHYDROGENASES/REDUCTASES FAMILY MEMBER"/>
    <property type="match status" value="1"/>
</dbReference>
<evidence type="ECO:0000313" key="4">
    <source>
        <dbReference type="Proteomes" id="UP000247772"/>
    </source>
</evidence>
<dbReference type="OrthoDB" id="9803333at2"/>
<sequence>MQRLQNKIAVITGGTSGIGLATAQRFVAERAFVYIFARHQEELDQTVASLGANSAGFAGDVRKLEDLDRLYARVAADGRKLDILVANVGAVDSVKLADVTIDSFNHNFEVNARGLLFTVQKSLPLMNNGASIILTSTIASLRGFPVRSAYAASKVALRSYARTWTMELKDRGIRVNTITPGPCGTPLIDAQESTPEAAAATRAKHAANIPLGRMARPEEIAGAMFFLASEDNSFVAGSELLVDGGMCSV</sequence>
<comment type="caution">
    <text evidence="3">The sequence shown here is derived from an EMBL/GenBank/DDBJ whole genome shotgun (WGS) entry which is preliminary data.</text>
</comment>
<dbReference type="RefSeq" id="WP_110856309.1">
    <property type="nucleotide sequence ID" value="NZ_QJSQ01000019.1"/>
</dbReference>
<dbReference type="Proteomes" id="UP000247772">
    <property type="component" value="Unassembled WGS sequence"/>
</dbReference>
<dbReference type="InterPro" id="IPR002347">
    <property type="entry name" value="SDR_fam"/>
</dbReference>
<dbReference type="Gene3D" id="3.40.50.720">
    <property type="entry name" value="NAD(P)-binding Rossmann-like Domain"/>
    <property type="match status" value="1"/>
</dbReference>
<dbReference type="GO" id="GO:0016616">
    <property type="term" value="F:oxidoreductase activity, acting on the CH-OH group of donors, NAD or NADP as acceptor"/>
    <property type="evidence" value="ECO:0007669"/>
    <property type="project" value="TreeGrafter"/>
</dbReference>
<protein>
    <submittedName>
        <fullName evidence="3">NAD(P)-dependent dehydrogenase (Short-subunit alcohol dehydrogenase family)</fullName>
    </submittedName>
</protein>
<dbReference type="EMBL" id="QJSQ01000019">
    <property type="protein sequence ID" value="PYE19625.1"/>
    <property type="molecule type" value="Genomic_DNA"/>
</dbReference>
<evidence type="ECO:0000313" key="3">
    <source>
        <dbReference type="EMBL" id="PYE19625.1"/>
    </source>
</evidence>
<dbReference type="PANTHER" id="PTHR42760:SF133">
    <property type="entry name" value="3-OXOACYL-[ACYL-CARRIER-PROTEIN] REDUCTASE"/>
    <property type="match status" value="1"/>
</dbReference>
<reference evidence="3 4" key="1">
    <citation type="submission" date="2018-06" db="EMBL/GenBank/DDBJ databases">
        <title>Genomic Encyclopedia of Type Strains, Phase IV (KMG-V): Genome sequencing to study the core and pangenomes of soil and plant-associated prokaryotes.</title>
        <authorList>
            <person name="Whitman W."/>
        </authorList>
    </citation>
    <scope>NUCLEOTIDE SEQUENCE [LARGE SCALE GENOMIC DNA]</scope>
    <source>
        <strain evidence="3 4">SRCL-318</strain>
    </source>
</reference>
<dbReference type="AlphaFoldDB" id="A0A2V4THA1"/>
<evidence type="ECO:0000256" key="2">
    <source>
        <dbReference type="ARBA" id="ARBA00023002"/>
    </source>
</evidence>
<dbReference type="PRINTS" id="PR00081">
    <property type="entry name" value="GDHRDH"/>
</dbReference>
<dbReference type="Pfam" id="PF13561">
    <property type="entry name" value="adh_short_C2"/>
    <property type="match status" value="1"/>
</dbReference>
<evidence type="ECO:0000256" key="1">
    <source>
        <dbReference type="ARBA" id="ARBA00006484"/>
    </source>
</evidence>
<proteinExistence type="inferred from homology"/>
<dbReference type="InterPro" id="IPR036291">
    <property type="entry name" value="NAD(P)-bd_dom_sf"/>
</dbReference>
<name>A0A2V4THA1_9BURK</name>
<dbReference type="SUPFAM" id="SSF51735">
    <property type="entry name" value="NAD(P)-binding Rossmann-fold domains"/>
    <property type="match status" value="1"/>
</dbReference>
<gene>
    <name evidence="3" type="ORF">C7410_11967</name>
</gene>
<accession>A0A2V4THA1</accession>
<organism evidence="3 4">
    <name type="scientific">Paraburkholderia silvatlantica</name>
    <dbReference type="NCBI Taxonomy" id="321895"/>
    <lineage>
        <taxon>Bacteria</taxon>
        <taxon>Pseudomonadati</taxon>
        <taxon>Pseudomonadota</taxon>
        <taxon>Betaproteobacteria</taxon>
        <taxon>Burkholderiales</taxon>
        <taxon>Burkholderiaceae</taxon>
        <taxon>Paraburkholderia</taxon>
    </lineage>
</organism>
<keyword evidence="2" id="KW-0560">Oxidoreductase</keyword>
<dbReference type="GO" id="GO:0048038">
    <property type="term" value="F:quinone binding"/>
    <property type="evidence" value="ECO:0007669"/>
    <property type="project" value="TreeGrafter"/>
</dbReference>
<comment type="similarity">
    <text evidence="1">Belongs to the short-chain dehydrogenases/reductases (SDR) family.</text>
</comment>
<dbReference type="FunFam" id="3.40.50.720:FF:000084">
    <property type="entry name" value="Short-chain dehydrogenase reductase"/>
    <property type="match status" value="1"/>
</dbReference>
<dbReference type="GO" id="GO:0006633">
    <property type="term" value="P:fatty acid biosynthetic process"/>
    <property type="evidence" value="ECO:0007669"/>
    <property type="project" value="TreeGrafter"/>
</dbReference>
<dbReference type="CDD" id="cd05233">
    <property type="entry name" value="SDR_c"/>
    <property type="match status" value="1"/>
</dbReference>